<dbReference type="PANTHER" id="PTHR30037:SF4">
    <property type="entry name" value="DNA-3-METHYLADENINE GLYCOSYLASE I"/>
    <property type="match status" value="1"/>
</dbReference>
<dbReference type="AlphaFoldDB" id="A0A426PXC7"/>
<evidence type="ECO:0000313" key="1">
    <source>
        <dbReference type="EMBL" id="RRO85988.1"/>
    </source>
</evidence>
<reference evidence="1 2" key="1">
    <citation type="submission" date="2018-01" db="EMBL/GenBank/DDBJ databases">
        <title>Twenty Corynebacterium bovis Genomes.</title>
        <authorList>
            <person name="Gulvik C.A."/>
        </authorList>
    </citation>
    <scope>NUCLEOTIDE SEQUENCE [LARGE SCALE GENOMIC DNA]</scope>
    <source>
        <strain evidence="1 2">F6900</strain>
    </source>
</reference>
<dbReference type="Gene3D" id="1.10.340.30">
    <property type="entry name" value="Hypothetical protein, domain 2"/>
    <property type="match status" value="1"/>
</dbReference>
<dbReference type="PANTHER" id="PTHR30037">
    <property type="entry name" value="DNA-3-METHYLADENINE GLYCOSYLASE 1"/>
    <property type="match status" value="1"/>
</dbReference>
<sequence>MRGSDDDGHGTVTATGLVLCDDGRYRPPWATDGALREYYDTEWGRPVVTEHGLLERVVLEGFQAGLSWSTVLAKRPAFREVFHMFHPELILDMDAEARQAAREDARLIRNGRKMDAVFTNAAATVALRDDPGLRSLPAGSPAEGVLGGAVAAVRPGLPVLLWSFTPERHVRPRSWSEVPTTSPESEAMAAELRRRGFVFVGPTTCYALMQAVGMVDDRVEAD</sequence>
<dbReference type="EMBL" id="PQNK01000014">
    <property type="protein sequence ID" value="RRO85988.1"/>
    <property type="molecule type" value="Genomic_DNA"/>
</dbReference>
<dbReference type="InterPro" id="IPR005019">
    <property type="entry name" value="Adenine_glyco"/>
</dbReference>
<proteinExistence type="predicted"/>
<accession>A0A426PXC7</accession>
<dbReference type="GO" id="GO:0006284">
    <property type="term" value="P:base-excision repair"/>
    <property type="evidence" value="ECO:0007669"/>
    <property type="project" value="InterPro"/>
</dbReference>
<organism evidence="1 2">
    <name type="scientific">Corynebacterium bovis</name>
    <dbReference type="NCBI Taxonomy" id="36808"/>
    <lineage>
        <taxon>Bacteria</taxon>
        <taxon>Bacillati</taxon>
        <taxon>Actinomycetota</taxon>
        <taxon>Actinomycetes</taxon>
        <taxon>Mycobacteriales</taxon>
        <taxon>Corynebacteriaceae</taxon>
        <taxon>Corynebacterium</taxon>
    </lineage>
</organism>
<name>A0A426PXC7_9CORY</name>
<dbReference type="InterPro" id="IPR052891">
    <property type="entry name" value="DNA-3mA_glycosylase"/>
</dbReference>
<dbReference type="Pfam" id="PF03352">
    <property type="entry name" value="Adenine_glyco"/>
    <property type="match status" value="2"/>
</dbReference>
<dbReference type="InterPro" id="IPR011257">
    <property type="entry name" value="DNA_glycosylase"/>
</dbReference>
<comment type="caution">
    <text evidence="1">The sequence shown here is derived from an EMBL/GenBank/DDBJ whole genome shotgun (WGS) entry which is preliminary data.</text>
</comment>
<dbReference type="RefSeq" id="WP_125173877.1">
    <property type="nucleotide sequence ID" value="NZ_JAPJOD010000207.1"/>
</dbReference>
<dbReference type="SUPFAM" id="SSF48150">
    <property type="entry name" value="DNA-glycosylase"/>
    <property type="match status" value="1"/>
</dbReference>
<evidence type="ECO:0000313" key="2">
    <source>
        <dbReference type="Proteomes" id="UP000276526"/>
    </source>
</evidence>
<dbReference type="Proteomes" id="UP000276526">
    <property type="component" value="Unassembled WGS sequence"/>
</dbReference>
<dbReference type="GO" id="GO:0008725">
    <property type="term" value="F:DNA-3-methyladenine glycosylase activity"/>
    <property type="evidence" value="ECO:0007669"/>
    <property type="project" value="InterPro"/>
</dbReference>
<protein>
    <submittedName>
        <fullName evidence="1">DNA-3-methyladenine glycosylase I</fullName>
    </submittedName>
</protein>
<gene>
    <name evidence="1" type="ORF">CXF48_08490</name>
</gene>